<dbReference type="InterPro" id="IPR034561">
    <property type="entry name" value="SNI1"/>
</dbReference>
<dbReference type="GO" id="GO:0030915">
    <property type="term" value="C:Smc5-Smc6 complex"/>
    <property type="evidence" value="ECO:0007669"/>
    <property type="project" value="InterPro"/>
</dbReference>
<accession>A0A6P5WX36</accession>
<dbReference type="Proteomes" id="UP000515121">
    <property type="component" value="Unplaced"/>
</dbReference>
<dbReference type="AlphaFoldDB" id="A0A6P5WX36"/>
<keyword evidence="1" id="KW-0812">Transmembrane</keyword>
<reference evidence="3" key="1">
    <citation type="submission" date="2025-08" db="UniProtKB">
        <authorList>
            <consortium name="RefSeq"/>
        </authorList>
    </citation>
    <scope>IDENTIFICATION</scope>
    <source>
        <tissue evidence="3">Fruit stalk</tissue>
    </source>
</reference>
<keyword evidence="2" id="KW-1185">Reference proteome</keyword>
<keyword evidence="1" id="KW-1133">Transmembrane helix</keyword>
<dbReference type="PANTHER" id="PTHR37243">
    <property type="entry name" value="NEGATIVE REGULATOR OF SYSTEMIC ACQUIRED RESISTANCE SNI1"/>
    <property type="match status" value="1"/>
</dbReference>
<gene>
    <name evidence="3" type="primary">LOC111278157</name>
</gene>
<feature type="transmembrane region" description="Helical" evidence="1">
    <location>
        <begin position="131"/>
        <end position="149"/>
    </location>
</feature>
<protein>
    <submittedName>
        <fullName evidence="3">Uncharacterized protein LOC111278157 isoform X2</fullName>
    </submittedName>
</protein>
<keyword evidence="1" id="KW-0472">Membrane</keyword>
<evidence type="ECO:0000313" key="2">
    <source>
        <dbReference type="Proteomes" id="UP000515121"/>
    </source>
</evidence>
<dbReference type="PANTHER" id="PTHR37243:SF2">
    <property type="entry name" value="NEGATIVE REGULATOR OF SYSTEMIC ACQUIRED RESISTANCE SNI1"/>
    <property type="match status" value="1"/>
</dbReference>
<dbReference type="GeneID" id="111278157"/>
<evidence type="ECO:0000313" key="3">
    <source>
        <dbReference type="RefSeq" id="XP_022720423.1"/>
    </source>
</evidence>
<organism evidence="2 3">
    <name type="scientific">Durio zibethinus</name>
    <name type="common">Durian</name>
    <dbReference type="NCBI Taxonomy" id="66656"/>
    <lineage>
        <taxon>Eukaryota</taxon>
        <taxon>Viridiplantae</taxon>
        <taxon>Streptophyta</taxon>
        <taxon>Embryophyta</taxon>
        <taxon>Tracheophyta</taxon>
        <taxon>Spermatophyta</taxon>
        <taxon>Magnoliopsida</taxon>
        <taxon>eudicotyledons</taxon>
        <taxon>Gunneridae</taxon>
        <taxon>Pentapetalae</taxon>
        <taxon>rosids</taxon>
        <taxon>malvids</taxon>
        <taxon>Malvales</taxon>
        <taxon>Malvaceae</taxon>
        <taxon>Helicteroideae</taxon>
        <taxon>Durio</taxon>
    </lineage>
</organism>
<sequence>MEESGSTEGAWKRKLQQFSTLPNLTKILKTPKASLPFVVSSDVMRSDREATRKNSCELFDSNSLGNMLLFQYLINVLEGDFLPCINIYKETMNWNLWRECLLNKFLCYLLFLTFLHISLNGLSYFLTESSIWLLMLDLVSFWILLHFRYDAIELTALSIEFKC</sequence>
<name>A0A6P5WX36_DURZI</name>
<dbReference type="GO" id="GO:0006974">
    <property type="term" value="P:DNA damage response"/>
    <property type="evidence" value="ECO:0007669"/>
    <property type="project" value="InterPro"/>
</dbReference>
<dbReference type="GO" id="GO:0010113">
    <property type="term" value="P:negative regulation of systemic acquired resistance"/>
    <property type="evidence" value="ECO:0007669"/>
    <property type="project" value="TreeGrafter"/>
</dbReference>
<dbReference type="GO" id="GO:0005634">
    <property type="term" value="C:nucleus"/>
    <property type="evidence" value="ECO:0007669"/>
    <property type="project" value="InterPro"/>
</dbReference>
<dbReference type="RefSeq" id="XP_022720423.1">
    <property type="nucleotide sequence ID" value="XM_022864688.1"/>
</dbReference>
<evidence type="ECO:0000256" key="1">
    <source>
        <dbReference type="SAM" id="Phobius"/>
    </source>
</evidence>
<dbReference type="GO" id="GO:0045892">
    <property type="term" value="P:negative regulation of DNA-templated transcription"/>
    <property type="evidence" value="ECO:0007669"/>
    <property type="project" value="InterPro"/>
</dbReference>
<proteinExistence type="predicted"/>
<feature type="transmembrane region" description="Helical" evidence="1">
    <location>
        <begin position="105"/>
        <end position="125"/>
    </location>
</feature>
<dbReference type="GO" id="GO:0000976">
    <property type="term" value="F:transcription cis-regulatory region binding"/>
    <property type="evidence" value="ECO:0007669"/>
    <property type="project" value="TreeGrafter"/>
</dbReference>